<evidence type="ECO:0000256" key="19">
    <source>
        <dbReference type="SAM" id="Phobius"/>
    </source>
</evidence>
<feature type="transmembrane region" description="Helical" evidence="19">
    <location>
        <begin position="181"/>
        <end position="200"/>
    </location>
</feature>
<keyword evidence="11 18" id="KW-0812">Transmembrane</keyword>
<accession>A0A1Y0IQD1</accession>
<dbReference type="Pfam" id="PF01148">
    <property type="entry name" value="CTP_transf_1"/>
    <property type="match status" value="1"/>
</dbReference>
<proteinExistence type="inferred from homology"/>
<keyword evidence="12 18" id="KW-0548">Nucleotidyltransferase</keyword>
<dbReference type="EMBL" id="CP021434">
    <property type="protein sequence ID" value="ARU62490.1"/>
    <property type="molecule type" value="Genomic_DNA"/>
</dbReference>
<dbReference type="EC" id="2.7.7.41" evidence="6 18"/>
<dbReference type="RefSeq" id="WP_087457849.1">
    <property type="nucleotide sequence ID" value="NZ_CP021434.1"/>
</dbReference>
<keyword evidence="10 18" id="KW-0808">Transferase</keyword>
<evidence type="ECO:0000313" key="21">
    <source>
        <dbReference type="Proteomes" id="UP000195437"/>
    </source>
</evidence>
<gene>
    <name evidence="20" type="ORF">CBW65_17125</name>
</gene>
<feature type="transmembrane region" description="Helical" evidence="19">
    <location>
        <begin position="114"/>
        <end position="132"/>
    </location>
</feature>
<comment type="pathway">
    <text evidence="4">Lipid metabolism.</text>
</comment>
<evidence type="ECO:0000256" key="17">
    <source>
        <dbReference type="ARBA" id="ARBA00023264"/>
    </source>
</evidence>
<comment type="similarity">
    <text evidence="5 18">Belongs to the CDS family.</text>
</comment>
<name>A0A1Y0IQD1_9BACL</name>
<evidence type="ECO:0000313" key="20">
    <source>
        <dbReference type="EMBL" id="ARU62490.1"/>
    </source>
</evidence>
<evidence type="ECO:0000256" key="7">
    <source>
        <dbReference type="ARBA" id="ARBA00019373"/>
    </source>
</evidence>
<feature type="transmembrane region" description="Helical" evidence="19">
    <location>
        <begin position="51"/>
        <end position="71"/>
    </location>
</feature>
<dbReference type="GO" id="GO:0005886">
    <property type="term" value="C:plasma membrane"/>
    <property type="evidence" value="ECO:0007669"/>
    <property type="project" value="UniProtKB-SubCell"/>
</dbReference>
<keyword evidence="21" id="KW-1185">Reference proteome</keyword>
<dbReference type="KEGG" id="tum:CBW65_17125"/>
<organism evidence="20 21">
    <name type="scientific">Tumebacillus avium</name>
    <dbReference type="NCBI Taxonomy" id="1903704"/>
    <lineage>
        <taxon>Bacteria</taxon>
        <taxon>Bacillati</taxon>
        <taxon>Bacillota</taxon>
        <taxon>Bacilli</taxon>
        <taxon>Bacillales</taxon>
        <taxon>Alicyclobacillaceae</taxon>
        <taxon>Tumebacillus</taxon>
    </lineage>
</organism>
<keyword evidence="15 19" id="KW-0472">Membrane</keyword>
<evidence type="ECO:0000256" key="2">
    <source>
        <dbReference type="ARBA" id="ARBA00004651"/>
    </source>
</evidence>
<evidence type="ECO:0000256" key="8">
    <source>
        <dbReference type="ARBA" id="ARBA00022475"/>
    </source>
</evidence>
<evidence type="ECO:0000256" key="6">
    <source>
        <dbReference type="ARBA" id="ARBA00012487"/>
    </source>
</evidence>
<evidence type="ECO:0000256" key="9">
    <source>
        <dbReference type="ARBA" id="ARBA00022516"/>
    </source>
</evidence>
<dbReference type="UniPathway" id="UPA00557">
    <property type="reaction ID" value="UER00614"/>
</dbReference>
<dbReference type="PROSITE" id="PS01315">
    <property type="entry name" value="CDS"/>
    <property type="match status" value="1"/>
</dbReference>
<feature type="transmembrane region" description="Helical" evidence="19">
    <location>
        <begin position="83"/>
        <end position="102"/>
    </location>
</feature>
<dbReference type="AlphaFoldDB" id="A0A1Y0IQD1"/>
<dbReference type="InterPro" id="IPR000374">
    <property type="entry name" value="PC_trans"/>
</dbReference>
<keyword evidence="14" id="KW-0443">Lipid metabolism</keyword>
<evidence type="ECO:0000256" key="3">
    <source>
        <dbReference type="ARBA" id="ARBA00005119"/>
    </source>
</evidence>
<dbReference type="PANTHER" id="PTHR46382:SF1">
    <property type="entry name" value="PHOSPHATIDATE CYTIDYLYLTRANSFERASE"/>
    <property type="match status" value="1"/>
</dbReference>
<protein>
    <recommendedName>
        <fullName evidence="7 18">Phosphatidate cytidylyltransferase</fullName>
        <ecNumber evidence="6 18">2.7.7.41</ecNumber>
    </recommendedName>
</protein>
<dbReference type="OrthoDB" id="9799199at2"/>
<evidence type="ECO:0000256" key="10">
    <source>
        <dbReference type="ARBA" id="ARBA00022679"/>
    </source>
</evidence>
<reference evidence="21" key="1">
    <citation type="submission" date="2017-05" db="EMBL/GenBank/DDBJ databases">
        <authorList>
            <person name="Sung H."/>
        </authorList>
    </citation>
    <scope>NUCLEOTIDE SEQUENCE [LARGE SCALE GENOMIC DNA]</scope>
    <source>
        <strain evidence="21">AR23208</strain>
    </source>
</reference>
<sequence length="270" mass="29211">MLYQRVLTGVIGGALFLGVVWLGGIPFHLLLALLAVLGYRELVKMRGFGSLSAPALLGYIVTLVLVTNPLWRDNWQLSAAPDSISNFWLIVVLFAFLTTSVVTKNRYTFQDMGFLFAGTLYLGLAFQSASLLRTEEGLGLHYFLFLLILMWTTDSAAYFVGRSLKGPKIWPAISPNKTVSGSVGGVVAAVVVGAIFAAMYDLPFGPWLLLSAVLSIVGQLGDFVESGLKRSLNVKDSGTLLPGHGGVLDRFDSLIFSAPIAYYCILALIH</sequence>
<comment type="subcellular location">
    <subcellularLocation>
        <location evidence="2">Cell membrane</location>
        <topology evidence="2">Multi-pass membrane protein</topology>
    </subcellularLocation>
</comment>
<comment type="pathway">
    <text evidence="3 18">Phospholipid metabolism; CDP-diacylglycerol biosynthesis; CDP-diacylglycerol from sn-glycerol 3-phosphate: step 3/3.</text>
</comment>
<evidence type="ECO:0000256" key="11">
    <source>
        <dbReference type="ARBA" id="ARBA00022692"/>
    </source>
</evidence>
<dbReference type="GO" id="GO:0004605">
    <property type="term" value="F:phosphatidate cytidylyltransferase activity"/>
    <property type="evidence" value="ECO:0007669"/>
    <property type="project" value="UniProtKB-EC"/>
</dbReference>
<evidence type="ECO:0000256" key="14">
    <source>
        <dbReference type="ARBA" id="ARBA00023098"/>
    </source>
</evidence>
<feature type="transmembrane region" description="Helical" evidence="19">
    <location>
        <begin position="6"/>
        <end position="39"/>
    </location>
</feature>
<keyword evidence="13 19" id="KW-1133">Transmembrane helix</keyword>
<feature type="transmembrane region" description="Helical" evidence="19">
    <location>
        <begin position="138"/>
        <end position="160"/>
    </location>
</feature>
<evidence type="ECO:0000256" key="12">
    <source>
        <dbReference type="ARBA" id="ARBA00022695"/>
    </source>
</evidence>
<evidence type="ECO:0000256" key="4">
    <source>
        <dbReference type="ARBA" id="ARBA00005189"/>
    </source>
</evidence>
<keyword evidence="16" id="KW-0594">Phospholipid biosynthesis</keyword>
<evidence type="ECO:0000256" key="15">
    <source>
        <dbReference type="ARBA" id="ARBA00023136"/>
    </source>
</evidence>
<dbReference type="PANTHER" id="PTHR46382">
    <property type="entry name" value="PHOSPHATIDATE CYTIDYLYLTRANSFERASE"/>
    <property type="match status" value="1"/>
</dbReference>
<keyword evidence="8" id="KW-1003">Cell membrane</keyword>
<evidence type="ECO:0000256" key="16">
    <source>
        <dbReference type="ARBA" id="ARBA00023209"/>
    </source>
</evidence>
<evidence type="ECO:0000256" key="5">
    <source>
        <dbReference type="ARBA" id="ARBA00010185"/>
    </source>
</evidence>
<evidence type="ECO:0000256" key="1">
    <source>
        <dbReference type="ARBA" id="ARBA00001698"/>
    </source>
</evidence>
<evidence type="ECO:0000256" key="13">
    <source>
        <dbReference type="ARBA" id="ARBA00022989"/>
    </source>
</evidence>
<keyword evidence="17" id="KW-1208">Phospholipid metabolism</keyword>
<dbReference type="Proteomes" id="UP000195437">
    <property type="component" value="Chromosome"/>
</dbReference>
<keyword evidence="9" id="KW-0444">Lipid biosynthesis</keyword>
<comment type="catalytic activity">
    <reaction evidence="1 18">
        <text>a 1,2-diacyl-sn-glycero-3-phosphate + CTP + H(+) = a CDP-1,2-diacyl-sn-glycerol + diphosphate</text>
        <dbReference type="Rhea" id="RHEA:16229"/>
        <dbReference type="ChEBI" id="CHEBI:15378"/>
        <dbReference type="ChEBI" id="CHEBI:33019"/>
        <dbReference type="ChEBI" id="CHEBI:37563"/>
        <dbReference type="ChEBI" id="CHEBI:58332"/>
        <dbReference type="ChEBI" id="CHEBI:58608"/>
        <dbReference type="EC" id="2.7.7.41"/>
    </reaction>
</comment>
<dbReference type="GO" id="GO:0016024">
    <property type="term" value="P:CDP-diacylglycerol biosynthetic process"/>
    <property type="evidence" value="ECO:0007669"/>
    <property type="project" value="UniProtKB-UniPathway"/>
</dbReference>
<evidence type="ECO:0000256" key="18">
    <source>
        <dbReference type="RuleBase" id="RU003938"/>
    </source>
</evidence>